<keyword evidence="1" id="KW-1133">Transmembrane helix</keyword>
<name>A0A6A4S7B3_SCOMX</name>
<evidence type="ECO:0000256" key="1">
    <source>
        <dbReference type="SAM" id="Phobius"/>
    </source>
</evidence>
<protein>
    <submittedName>
        <fullName evidence="2">Uncharacterized protein</fullName>
    </submittedName>
</protein>
<keyword evidence="1" id="KW-0472">Membrane</keyword>
<organism evidence="2 3">
    <name type="scientific">Scophthalmus maximus</name>
    <name type="common">Turbot</name>
    <name type="synonym">Psetta maxima</name>
    <dbReference type="NCBI Taxonomy" id="52904"/>
    <lineage>
        <taxon>Eukaryota</taxon>
        <taxon>Metazoa</taxon>
        <taxon>Chordata</taxon>
        <taxon>Craniata</taxon>
        <taxon>Vertebrata</taxon>
        <taxon>Euteleostomi</taxon>
        <taxon>Actinopterygii</taxon>
        <taxon>Neopterygii</taxon>
        <taxon>Teleostei</taxon>
        <taxon>Neoteleostei</taxon>
        <taxon>Acanthomorphata</taxon>
        <taxon>Carangaria</taxon>
        <taxon>Pleuronectiformes</taxon>
        <taxon>Pleuronectoidei</taxon>
        <taxon>Scophthalmidae</taxon>
        <taxon>Scophthalmus</taxon>
    </lineage>
</organism>
<evidence type="ECO:0000313" key="2">
    <source>
        <dbReference type="EMBL" id="KAF0028997.1"/>
    </source>
</evidence>
<sequence>MVQKSASVKRTRLRRRITATISHADIFTFNVVAMELIGVFGCTLCCYGFYNDYLVMVRFGYLFSLFNWYGEGYFHCLTCVERYLAVVHPTT</sequence>
<evidence type="ECO:0000313" key="3">
    <source>
        <dbReference type="Proteomes" id="UP000438429"/>
    </source>
</evidence>
<accession>A0A6A4S7B3</accession>
<dbReference type="Proteomes" id="UP000438429">
    <property type="component" value="Unassembled WGS sequence"/>
</dbReference>
<dbReference type="AlphaFoldDB" id="A0A6A4S7B3"/>
<gene>
    <name evidence="2" type="ORF">F2P81_018102</name>
</gene>
<comment type="caution">
    <text evidence="2">The sequence shown here is derived from an EMBL/GenBank/DDBJ whole genome shotgun (WGS) entry which is preliminary data.</text>
</comment>
<reference evidence="2 3" key="1">
    <citation type="submission" date="2019-06" db="EMBL/GenBank/DDBJ databases">
        <title>Draft genomes of female and male turbot (Scophthalmus maximus).</title>
        <authorList>
            <person name="Xu H."/>
            <person name="Xu X.-W."/>
            <person name="Shao C."/>
            <person name="Chen S."/>
        </authorList>
    </citation>
    <scope>NUCLEOTIDE SEQUENCE [LARGE SCALE GENOMIC DNA]</scope>
    <source>
        <strain evidence="2">Ysfricsl-2016a</strain>
        <tissue evidence="2">Blood</tissue>
    </source>
</reference>
<feature type="transmembrane region" description="Helical" evidence="1">
    <location>
        <begin position="21"/>
        <end position="50"/>
    </location>
</feature>
<keyword evidence="1" id="KW-0812">Transmembrane</keyword>
<dbReference type="EMBL" id="VEVO01000016">
    <property type="protein sequence ID" value="KAF0028997.1"/>
    <property type="molecule type" value="Genomic_DNA"/>
</dbReference>
<proteinExistence type="predicted"/>